<gene>
    <name evidence="1" type="ORF">CLUP02_05306</name>
</gene>
<dbReference type="KEGG" id="clup:CLUP02_05306"/>
<reference evidence="1" key="1">
    <citation type="journal article" date="2021" name="Mol. Plant Microbe Interact.">
        <title>Complete Genome Sequence of the Plant-Pathogenic Fungus Colletotrichum lupini.</title>
        <authorList>
            <person name="Baroncelli R."/>
            <person name="Pensec F."/>
            <person name="Da Lio D."/>
            <person name="Boufleur T."/>
            <person name="Vicente I."/>
            <person name="Sarrocco S."/>
            <person name="Picot A."/>
            <person name="Baraldi E."/>
            <person name="Sukno S."/>
            <person name="Thon M."/>
            <person name="Le Floch G."/>
        </authorList>
    </citation>
    <scope>NUCLEOTIDE SEQUENCE</scope>
    <source>
        <strain evidence="1">IMI 504893</strain>
    </source>
</reference>
<organism evidence="1 2">
    <name type="scientific">Colletotrichum lupini</name>
    <dbReference type="NCBI Taxonomy" id="145971"/>
    <lineage>
        <taxon>Eukaryota</taxon>
        <taxon>Fungi</taxon>
        <taxon>Dikarya</taxon>
        <taxon>Ascomycota</taxon>
        <taxon>Pezizomycotina</taxon>
        <taxon>Sordariomycetes</taxon>
        <taxon>Hypocreomycetidae</taxon>
        <taxon>Glomerellales</taxon>
        <taxon>Glomerellaceae</taxon>
        <taxon>Colletotrichum</taxon>
        <taxon>Colletotrichum acutatum species complex</taxon>
    </lineage>
</organism>
<keyword evidence="2" id="KW-1185">Reference proteome</keyword>
<sequence>MSFHIESRYARLKIRPFLLQRAPVLPVNLAELTETHCGRAIITLGTPQVSPDYGRLASTQFTQLTQARRSPAVSLCARGNADAVATVSFANGADVRKPLDENNGMSQEPGKPLACADYIALWTLSGVCISEQEQAHGRDQDRNSLSDIASCSRSATRPSDFTQRTDLDPLSLHILHYNIRQSTRVGSPESRIFRQEGFSFPTGTVPYSEGEGGREQKNNKLIKGSVVPTATSGAQPAACQATANRACQPTNQTSPAPEGEKGTAICCPLTHKIGTVVLLIAADLQLFSFKVGSLNKWFILLTEQGILSPGCSCGTEPSSPPYGGGKGSSVPGGSKAIHLIHSLGRSGKADESAFSKSSSTSGWTPGESGMMMWFRLHSSDLFNGAAEFPQFRRVVVIIHSPWAHGGLSQETFSETQVASFRFSPVPFPVHQSLSHSRGRGTTSGGSGFPDIQCSDLNMTRIHSILSAIHQMTREDCIWRLLIFECKCGSSSSFFQASSPFPLLGRRAPSFFLFFFSSPPQYRRAVDWSPNASLTPAAGVPRLGWFGQHSFRGKGKGSTLNTGGKHASILRVQTLCLICPSRPGVGAQQGIQLRSSRRKTLYLEKISGNKNPRHLQTGNPPESYYSERTSTFLQFRVTRGGFCGHSEMRKHVEEKMRELLLVSQVLNNKNQNGAFIVEF</sequence>
<evidence type="ECO:0000313" key="2">
    <source>
        <dbReference type="Proteomes" id="UP000830671"/>
    </source>
</evidence>
<protein>
    <submittedName>
        <fullName evidence="1">Uncharacterized protein</fullName>
    </submittedName>
</protein>
<proteinExistence type="predicted"/>
<dbReference type="GeneID" id="73339324"/>
<name>A0A9Q8SN25_9PEZI</name>
<dbReference type="Proteomes" id="UP000830671">
    <property type="component" value="Chromosome 3"/>
</dbReference>
<dbReference type="AlphaFoldDB" id="A0A9Q8SN25"/>
<dbReference type="RefSeq" id="XP_049141457.1">
    <property type="nucleotide sequence ID" value="XM_049284314.1"/>
</dbReference>
<dbReference type="EMBL" id="CP019475">
    <property type="protein sequence ID" value="UQC79826.1"/>
    <property type="molecule type" value="Genomic_DNA"/>
</dbReference>
<accession>A0A9Q8SN25</accession>
<evidence type="ECO:0000313" key="1">
    <source>
        <dbReference type="EMBL" id="UQC79826.1"/>
    </source>
</evidence>